<reference evidence="13 14" key="1">
    <citation type="journal article" date="2020" name="bioRxiv">
        <title>Metabolic contributions of an alphaproteobacterial endosymbiont in the apicomplexan Cardiosporidium cionae.</title>
        <authorList>
            <person name="Hunter E.S."/>
            <person name="Paight C.J."/>
            <person name="Lane C.E."/>
        </authorList>
    </citation>
    <scope>NUCLEOTIDE SEQUENCE [LARGE SCALE GENOMIC DNA]</scope>
    <source>
        <strain evidence="13">ESH_2018</strain>
    </source>
</reference>
<feature type="binding site" evidence="10">
    <location>
        <position position="245"/>
    </location>
    <ligand>
        <name>ATP</name>
        <dbReference type="ChEBI" id="CHEBI:30616"/>
    </ligand>
</feature>
<dbReference type="Pfam" id="PF00069">
    <property type="entry name" value="Pkinase"/>
    <property type="match status" value="1"/>
</dbReference>
<comment type="catalytic activity">
    <reaction evidence="8">
        <text>L-threonyl-[protein] + ATP = O-phospho-L-threonyl-[protein] + ADP + H(+)</text>
        <dbReference type="Rhea" id="RHEA:46608"/>
        <dbReference type="Rhea" id="RHEA-COMP:11060"/>
        <dbReference type="Rhea" id="RHEA-COMP:11605"/>
        <dbReference type="ChEBI" id="CHEBI:15378"/>
        <dbReference type="ChEBI" id="CHEBI:30013"/>
        <dbReference type="ChEBI" id="CHEBI:30616"/>
        <dbReference type="ChEBI" id="CHEBI:61977"/>
        <dbReference type="ChEBI" id="CHEBI:456216"/>
        <dbReference type="EC" id="2.7.12.2"/>
    </reaction>
</comment>
<dbReference type="InterPro" id="IPR008271">
    <property type="entry name" value="Ser/Thr_kinase_AS"/>
</dbReference>
<dbReference type="InterPro" id="IPR017441">
    <property type="entry name" value="Protein_kinase_ATP_BS"/>
</dbReference>
<feature type="region of interest" description="Disordered" evidence="11">
    <location>
        <begin position="1"/>
        <end position="21"/>
    </location>
</feature>
<dbReference type="Proteomes" id="UP000823046">
    <property type="component" value="Unassembled WGS sequence"/>
</dbReference>
<dbReference type="InterPro" id="IPR000719">
    <property type="entry name" value="Prot_kinase_dom"/>
</dbReference>
<comment type="caution">
    <text evidence="13">The sequence shown here is derived from an EMBL/GenBank/DDBJ whole genome shotgun (WGS) entry which is preliminary data.</text>
</comment>
<dbReference type="Gene3D" id="1.10.510.10">
    <property type="entry name" value="Transferase(Phosphotransferase) domain 1"/>
    <property type="match status" value="1"/>
</dbReference>
<keyword evidence="4 10" id="KW-0067">ATP-binding</keyword>
<evidence type="ECO:0000256" key="9">
    <source>
        <dbReference type="ARBA" id="ARBA00051693"/>
    </source>
</evidence>
<dbReference type="PANTHER" id="PTHR48013">
    <property type="entry name" value="DUAL SPECIFICITY MITOGEN-ACTIVATED PROTEIN KINASE KINASE 5-RELATED"/>
    <property type="match status" value="1"/>
</dbReference>
<protein>
    <recommendedName>
        <fullName evidence="6">mitogen-activated protein kinase kinase</fullName>
        <ecNumber evidence="6">2.7.12.2</ecNumber>
    </recommendedName>
</protein>
<evidence type="ECO:0000259" key="12">
    <source>
        <dbReference type="PROSITE" id="PS50011"/>
    </source>
</evidence>
<comment type="catalytic activity">
    <reaction evidence="9">
        <text>L-tyrosyl-[protein] + ATP = O-phospho-L-tyrosyl-[protein] + ADP + H(+)</text>
        <dbReference type="Rhea" id="RHEA:10596"/>
        <dbReference type="Rhea" id="RHEA-COMP:10136"/>
        <dbReference type="Rhea" id="RHEA-COMP:20101"/>
        <dbReference type="ChEBI" id="CHEBI:15378"/>
        <dbReference type="ChEBI" id="CHEBI:30616"/>
        <dbReference type="ChEBI" id="CHEBI:46858"/>
        <dbReference type="ChEBI" id="CHEBI:61978"/>
        <dbReference type="ChEBI" id="CHEBI:456216"/>
        <dbReference type="EC" id="2.7.12.2"/>
    </reaction>
</comment>
<gene>
    <name evidence="13" type="ORF">IE077_002417</name>
</gene>
<evidence type="ECO:0000313" key="14">
    <source>
        <dbReference type="Proteomes" id="UP000823046"/>
    </source>
</evidence>
<dbReference type="SUPFAM" id="SSF56112">
    <property type="entry name" value="Protein kinase-like (PK-like)"/>
    <property type="match status" value="1"/>
</dbReference>
<organism evidence="13 14">
    <name type="scientific">Cardiosporidium cionae</name>
    <dbReference type="NCBI Taxonomy" id="476202"/>
    <lineage>
        <taxon>Eukaryota</taxon>
        <taxon>Sar</taxon>
        <taxon>Alveolata</taxon>
        <taxon>Apicomplexa</taxon>
        <taxon>Aconoidasida</taxon>
        <taxon>Nephromycida</taxon>
        <taxon>Cardiosporidium</taxon>
    </lineage>
</organism>
<dbReference type="Gene3D" id="3.30.200.20">
    <property type="entry name" value="Phosphorylase Kinase, domain 1"/>
    <property type="match status" value="1"/>
</dbReference>
<keyword evidence="14" id="KW-1185">Reference proteome</keyword>
<evidence type="ECO:0000256" key="11">
    <source>
        <dbReference type="SAM" id="MobiDB-lite"/>
    </source>
</evidence>
<evidence type="ECO:0000256" key="8">
    <source>
        <dbReference type="ARBA" id="ARBA00049299"/>
    </source>
</evidence>
<dbReference type="GO" id="GO:0016301">
    <property type="term" value="F:kinase activity"/>
    <property type="evidence" value="ECO:0007669"/>
    <property type="project" value="UniProtKB-KW"/>
</dbReference>
<feature type="domain" description="Protein kinase" evidence="12">
    <location>
        <begin position="216"/>
        <end position="491"/>
    </location>
</feature>
<dbReference type="PROSITE" id="PS50011">
    <property type="entry name" value="PROTEIN_KINASE_DOM"/>
    <property type="match status" value="1"/>
</dbReference>
<keyword evidence="2 10" id="KW-0547">Nucleotide-binding</keyword>
<name>A0ABQ7JAX0_9APIC</name>
<accession>A0ABQ7JAX0</accession>
<sequence length="549" mass="61644">MLRKPQNLEPLEPNSEESDDAACNEFVTWERPAINRSRISGITLSTSQLNSHDVRSSNSDIYWGNDIPFHNFEEACLPMEDSAPSRHSSFTCITGQNRGQGDCPSTQNLRSCSIPPFGSTTGSGTTTYPVERKSPFSNGLVGHHLSGTSPRYLSPQLHPTPSSYLHRSTSVWSAVSNSEVTHLPTGITITTKGIFGLDTARGIAGYYAMSKSDFEYSSNEFIGKGRSSFVYKARHTPSGLAFALKEINFGCFGSKNNRVDEITKNNRNQLSSEMSIYLELANYCPMLVQFFGAYLTTNGRGGCVHLVLEYMRYGGLDRLLQQMLRVGWGFSTSDEKYLKFITFQILDGLMYLHFHRCIHRDVKPHNVLINDQGTVKLSDFGICRCVINETDPMTFVGTKIYMSPERLRSGSKSYSFSADIWGVGIILYELSTGSHPFPDGDVDSFENSEVLLPEAEDSNYSEDLKHFVSCCLQVDPSKRYNARQLLNHRWLQNGMCDRVEFQSWLKTLFALKHTSSSEPDSENPEGANCISEVDYWPKNDEHPDHITRA</sequence>
<comment type="similarity">
    <text evidence="5">Belongs to the protein kinase superfamily. STE Ser/Thr protein kinase family. MAP kinase kinase subfamily.</text>
</comment>
<proteinExistence type="inferred from homology"/>
<evidence type="ECO:0000256" key="4">
    <source>
        <dbReference type="ARBA" id="ARBA00022840"/>
    </source>
</evidence>
<evidence type="ECO:0000256" key="10">
    <source>
        <dbReference type="PROSITE-ProRule" id="PRU10141"/>
    </source>
</evidence>
<comment type="catalytic activity">
    <reaction evidence="7">
        <text>L-seryl-[protein] + ATP = O-phospho-L-seryl-[protein] + ADP + H(+)</text>
        <dbReference type="Rhea" id="RHEA:17989"/>
        <dbReference type="Rhea" id="RHEA-COMP:9863"/>
        <dbReference type="Rhea" id="RHEA-COMP:11604"/>
        <dbReference type="ChEBI" id="CHEBI:15378"/>
        <dbReference type="ChEBI" id="CHEBI:29999"/>
        <dbReference type="ChEBI" id="CHEBI:30616"/>
        <dbReference type="ChEBI" id="CHEBI:83421"/>
        <dbReference type="ChEBI" id="CHEBI:456216"/>
        <dbReference type="EC" id="2.7.12.2"/>
    </reaction>
</comment>
<feature type="compositionally biased region" description="Basic and acidic residues" evidence="11">
    <location>
        <begin position="535"/>
        <end position="549"/>
    </location>
</feature>
<evidence type="ECO:0000313" key="13">
    <source>
        <dbReference type="EMBL" id="KAF8821150.1"/>
    </source>
</evidence>
<evidence type="ECO:0000256" key="6">
    <source>
        <dbReference type="ARBA" id="ARBA00038999"/>
    </source>
</evidence>
<dbReference type="PANTHER" id="PTHR48013:SF9">
    <property type="entry name" value="DUAL SPECIFICITY MITOGEN-ACTIVATED PROTEIN KINASE KINASE 5"/>
    <property type="match status" value="1"/>
</dbReference>
<dbReference type="EC" id="2.7.12.2" evidence="6"/>
<evidence type="ECO:0000256" key="2">
    <source>
        <dbReference type="ARBA" id="ARBA00022741"/>
    </source>
</evidence>
<keyword evidence="1" id="KW-0808">Transferase</keyword>
<dbReference type="SMART" id="SM00220">
    <property type="entry name" value="S_TKc"/>
    <property type="match status" value="1"/>
</dbReference>
<feature type="region of interest" description="Disordered" evidence="11">
    <location>
        <begin position="515"/>
        <end position="549"/>
    </location>
</feature>
<dbReference type="PROSITE" id="PS00108">
    <property type="entry name" value="PROTEIN_KINASE_ST"/>
    <property type="match status" value="1"/>
</dbReference>
<dbReference type="InterPro" id="IPR011009">
    <property type="entry name" value="Kinase-like_dom_sf"/>
</dbReference>
<dbReference type="PROSITE" id="PS00107">
    <property type="entry name" value="PROTEIN_KINASE_ATP"/>
    <property type="match status" value="1"/>
</dbReference>
<dbReference type="EMBL" id="JADAQX010000226">
    <property type="protein sequence ID" value="KAF8821150.1"/>
    <property type="molecule type" value="Genomic_DNA"/>
</dbReference>
<evidence type="ECO:0000256" key="1">
    <source>
        <dbReference type="ARBA" id="ARBA00022679"/>
    </source>
</evidence>
<evidence type="ECO:0000256" key="7">
    <source>
        <dbReference type="ARBA" id="ARBA00049014"/>
    </source>
</evidence>
<evidence type="ECO:0000256" key="3">
    <source>
        <dbReference type="ARBA" id="ARBA00022777"/>
    </source>
</evidence>
<evidence type="ECO:0000256" key="5">
    <source>
        <dbReference type="ARBA" id="ARBA00038035"/>
    </source>
</evidence>
<keyword evidence="3 13" id="KW-0418">Kinase</keyword>